<dbReference type="Gene3D" id="3.40.50.1820">
    <property type="entry name" value="alpha/beta hydrolase"/>
    <property type="match status" value="1"/>
</dbReference>
<evidence type="ECO:0000259" key="5">
    <source>
        <dbReference type="Pfam" id="PF12146"/>
    </source>
</evidence>
<accession>A0A917MCZ3</accession>
<dbReference type="RefSeq" id="WP_188598258.1">
    <property type="nucleotide sequence ID" value="NZ_BMJW01000001.1"/>
</dbReference>
<reference evidence="6" key="1">
    <citation type="journal article" date="2014" name="Int. J. Syst. Evol. Microbiol.">
        <title>Complete genome sequence of Corynebacterium casei LMG S-19264T (=DSM 44701T), isolated from a smear-ripened cheese.</title>
        <authorList>
            <consortium name="US DOE Joint Genome Institute (JGI-PGF)"/>
            <person name="Walter F."/>
            <person name="Albersmeier A."/>
            <person name="Kalinowski J."/>
            <person name="Ruckert C."/>
        </authorList>
    </citation>
    <scope>NUCLEOTIDE SEQUENCE</scope>
    <source>
        <strain evidence="6">CGMCC 1.15763</strain>
    </source>
</reference>
<dbReference type="InterPro" id="IPR051044">
    <property type="entry name" value="MAG_DAG_Lipase"/>
</dbReference>
<evidence type="ECO:0000313" key="7">
    <source>
        <dbReference type="Proteomes" id="UP000633278"/>
    </source>
</evidence>
<feature type="domain" description="Serine aminopeptidase S33" evidence="5">
    <location>
        <begin position="24"/>
        <end position="256"/>
    </location>
</feature>
<dbReference type="InterPro" id="IPR029058">
    <property type="entry name" value="AB_hydrolase_fold"/>
</dbReference>
<dbReference type="InterPro" id="IPR000073">
    <property type="entry name" value="AB_hydrolase_1"/>
</dbReference>
<dbReference type="PRINTS" id="PR00111">
    <property type="entry name" value="ABHYDROLASE"/>
</dbReference>
<keyword evidence="7" id="KW-1185">Reference proteome</keyword>
<proteinExistence type="inferred from homology"/>
<dbReference type="SUPFAM" id="SSF53474">
    <property type="entry name" value="alpha/beta-Hydrolases"/>
    <property type="match status" value="1"/>
</dbReference>
<dbReference type="Pfam" id="PF12146">
    <property type="entry name" value="Hydrolase_4"/>
    <property type="match status" value="1"/>
</dbReference>
<reference evidence="6" key="2">
    <citation type="submission" date="2020-09" db="EMBL/GenBank/DDBJ databases">
        <authorList>
            <person name="Sun Q."/>
            <person name="Zhou Y."/>
        </authorList>
    </citation>
    <scope>NUCLEOTIDE SEQUENCE</scope>
    <source>
        <strain evidence="6">CGMCC 1.15763</strain>
    </source>
</reference>
<dbReference type="EMBL" id="BMJW01000001">
    <property type="protein sequence ID" value="GGG95211.1"/>
    <property type="molecule type" value="Genomic_DNA"/>
</dbReference>
<dbReference type="PANTHER" id="PTHR11614">
    <property type="entry name" value="PHOSPHOLIPASE-RELATED"/>
    <property type="match status" value="1"/>
</dbReference>
<protein>
    <recommendedName>
        <fullName evidence="4">Monoacylglycerol lipase</fullName>
        <ecNumber evidence="3">3.1.1.23</ecNumber>
    </recommendedName>
</protein>
<evidence type="ECO:0000256" key="3">
    <source>
        <dbReference type="ARBA" id="ARBA00013254"/>
    </source>
</evidence>
<evidence type="ECO:0000256" key="1">
    <source>
        <dbReference type="ARBA" id="ARBA00001613"/>
    </source>
</evidence>
<comment type="similarity">
    <text evidence="2">Belongs to the AB hydrolase superfamily.</text>
</comment>
<dbReference type="FunFam" id="3.40.50.1820:FF:000117">
    <property type="entry name" value="Monoglyceride lipase, putative"/>
    <property type="match status" value="1"/>
</dbReference>
<dbReference type="InterPro" id="IPR022742">
    <property type="entry name" value="Hydrolase_4"/>
</dbReference>
<evidence type="ECO:0000313" key="6">
    <source>
        <dbReference type="EMBL" id="GGG95211.1"/>
    </source>
</evidence>
<name>A0A917MCZ3_9FLAO</name>
<dbReference type="Proteomes" id="UP000633278">
    <property type="component" value="Unassembled WGS sequence"/>
</dbReference>
<dbReference type="GO" id="GO:0047372">
    <property type="term" value="F:monoacylglycerol lipase activity"/>
    <property type="evidence" value="ECO:0007669"/>
    <property type="project" value="UniProtKB-EC"/>
</dbReference>
<gene>
    <name evidence="6" type="ORF">GCM10011416_10890</name>
</gene>
<comment type="caution">
    <text evidence="6">The sequence shown here is derived from an EMBL/GenBank/DDBJ whole genome shotgun (WGS) entry which is preliminary data.</text>
</comment>
<evidence type="ECO:0000256" key="2">
    <source>
        <dbReference type="ARBA" id="ARBA00008645"/>
    </source>
</evidence>
<dbReference type="AlphaFoldDB" id="A0A917MCZ3"/>
<comment type="catalytic activity">
    <reaction evidence="1">
        <text>Hydrolyzes glycerol monoesters of long-chain fatty acids.</text>
        <dbReference type="EC" id="3.1.1.23"/>
    </reaction>
</comment>
<organism evidence="6 7">
    <name type="scientific">Polaribacter pacificus</name>
    <dbReference type="NCBI Taxonomy" id="1775173"/>
    <lineage>
        <taxon>Bacteria</taxon>
        <taxon>Pseudomonadati</taxon>
        <taxon>Bacteroidota</taxon>
        <taxon>Flavobacteriia</taxon>
        <taxon>Flavobacteriales</taxon>
        <taxon>Flavobacteriaceae</taxon>
    </lineage>
</organism>
<dbReference type="EC" id="3.1.1.23" evidence="3"/>
<sequence length="279" mass="31447">MKHHEFNFTLYKELFYGQYWQSTNTKAVVILVHGMGEHSSRYAEFVVPSLIQNGFSVVAFDQFGHGKTSGKRGHCPSFEAVLESLDQVIDKAKTVFSDLPLFLYGHSMGGNVVLNYALRKDNNLTGIIASSPFLRLAFQPPKWKLTLGKYLQKIAPSLTLNNELDPKDISRDPIEVQKYINDPLVHDRISPNYSLTFIDTGAWAIENAPNLKTPTLIVHGTGDHIIDYHGSEEFASKTKLATFKSYPNGAHELHNDLCKETLLKDITHWIDNMLTLKNA</sequence>
<evidence type="ECO:0000256" key="4">
    <source>
        <dbReference type="ARBA" id="ARBA00071261"/>
    </source>
</evidence>